<dbReference type="PANTHER" id="PTHR34977:SF1">
    <property type="entry name" value="UPF0337 PROTEIN YJBJ"/>
    <property type="match status" value="1"/>
</dbReference>
<protein>
    <recommendedName>
        <fullName evidence="3">CsbD-like domain-containing protein</fullName>
    </recommendedName>
</protein>
<keyword evidence="2" id="KW-0472">Membrane</keyword>
<feature type="transmembrane region" description="Helical" evidence="2">
    <location>
        <begin position="118"/>
        <end position="136"/>
    </location>
</feature>
<organism evidence="4 5">
    <name type="scientific">Neorhodopirellula pilleata</name>
    <dbReference type="NCBI Taxonomy" id="2714738"/>
    <lineage>
        <taxon>Bacteria</taxon>
        <taxon>Pseudomonadati</taxon>
        <taxon>Planctomycetota</taxon>
        <taxon>Planctomycetia</taxon>
        <taxon>Pirellulales</taxon>
        <taxon>Pirellulaceae</taxon>
        <taxon>Neorhodopirellula</taxon>
    </lineage>
</organism>
<evidence type="ECO:0000256" key="2">
    <source>
        <dbReference type="SAM" id="Phobius"/>
    </source>
</evidence>
<keyword evidence="5" id="KW-1185">Reference proteome</keyword>
<sequence length="139" mass="15324">MISQQTLQGNWNEIKGRLRSKWGELTDDDVMTFNGDVDQLMGTIQKKTGEARENVEQFFDEFSSDASAAMNHTRENVRATASQAASCAQEASHQAVAAVRDGYAEVNRMVRRHPNESLMVCVGCGLIAGVAVSLFLRSR</sequence>
<evidence type="ECO:0000313" key="4">
    <source>
        <dbReference type="EMBL" id="TWT98764.1"/>
    </source>
</evidence>
<dbReference type="InterPro" id="IPR036629">
    <property type="entry name" value="YjbJ_sf"/>
</dbReference>
<evidence type="ECO:0000256" key="1">
    <source>
        <dbReference type="ARBA" id="ARBA00009129"/>
    </source>
</evidence>
<evidence type="ECO:0000313" key="5">
    <source>
        <dbReference type="Proteomes" id="UP000316213"/>
    </source>
</evidence>
<dbReference type="EMBL" id="SJPM01000003">
    <property type="protein sequence ID" value="TWT98764.1"/>
    <property type="molecule type" value="Genomic_DNA"/>
</dbReference>
<keyword evidence="2" id="KW-0812">Transmembrane</keyword>
<dbReference type="PANTHER" id="PTHR34977">
    <property type="entry name" value="UPF0337 PROTEIN YJBJ"/>
    <property type="match status" value="1"/>
</dbReference>
<dbReference type="Pfam" id="PF05532">
    <property type="entry name" value="CsbD"/>
    <property type="match status" value="1"/>
</dbReference>
<comment type="similarity">
    <text evidence="1">Belongs to the UPF0337 (CsbD) family.</text>
</comment>
<dbReference type="Proteomes" id="UP000316213">
    <property type="component" value="Unassembled WGS sequence"/>
</dbReference>
<reference evidence="4 5" key="1">
    <citation type="submission" date="2019-02" db="EMBL/GenBank/DDBJ databases">
        <title>Deep-cultivation of Planctomycetes and their phenomic and genomic characterization uncovers novel biology.</title>
        <authorList>
            <person name="Wiegand S."/>
            <person name="Jogler M."/>
            <person name="Boedeker C."/>
            <person name="Pinto D."/>
            <person name="Vollmers J."/>
            <person name="Rivas-Marin E."/>
            <person name="Kohn T."/>
            <person name="Peeters S.H."/>
            <person name="Heuer A."/>
            <person name="Rast P."/>
            <person name="Oberbeckmann S."/>
            <person name="Bunk B."/>
            <person name="Jeske O."/>
            <person name="Meyerdierks A."/>
            <person name="Storesund J.E."/>
            <person name="Kallscheuer N."/>
            <person name="Luecker S."/>
            <person name="Lage O.M."/>
            <person name="Pohl T."/>
            <person name="Merkel B.J."/>
            <person name="Hornburger P."/>
            <person name="Mueller R.-W."/>
            <person name="Bruemmer F."/>
            <person name="Labrenz M."/>
            <person name="Spormann A.M."/>
            <person name="Op Den Camp H."/>
            <person name="Overmann J."/>
            <person name="Amann R."/>
            <person name="Jetten M.S.M."/>
            <person name="Mascher T."/>
            <person name="Medema M.H."/>
            <person name="Devos D.P."/>
            <person name="Kaster A.-K."/>
            <person name="Ovreas L."/>
            <person name="Rohde M."/>
            <person name="Galperin M.Y."/>
            <person name="Jogler C."/>
        </authorList>
    </citation>
    <scope>NUCLEOTIDE SEQUENCE [LARGE SCALE GENOMIC DNA]</scope>
    <source>
        <strain evidence="4 5">Pla100</strain>
    </source>
</reference>
<keyword evidence="2" id="KW-1133">Transmembrane helix</keyword>
<dbReference type="AlphaFoldDB" id="A0A5C6AFM1"/>
<dbReference type="InterPro" id="IPR050423">
    <property type="entry name" value="UPF0337_stress_rsp"/>
</dbReference>
<dbReference type="RefSeq" id="WP_146577451.1">
    <property type="nucleotide sequence ID" value="NZ_SJPM01000003.1"/>
</dbReference>
<dbReference type="OrthoDB" id="278198at2"/>
<proteinExistence type="inferred from homology"/>
<dbReference type="InterPro" id="IPR008462">
    <property type="entry name" value="CsbD"/>
</dbReference>
<name>A0A5C6AFM1_9BACT</name>
<dbReference type="Gene3D" id="1.10.1470.10">
    <property type="entry name" value="YjbJ"/>
    <property type="match status" value="1"/>
</dbReference>
<feature type="domain" description="CsbD-like" evidence="3">
    <location>
        <begin position="7"/>
        <end position="56"/>
    </location>
</feature>
<accession>A0A5C6AFM1</accession>
<comment type="caution">
    <text evidence="4">The sequence shown here is derived from an EMBL/GenBank/DDBJ whole genome shotgun (WGS) entry which is preliminary data.</text>
</comment>
<evidence type="ECO:0000259" key="3">
    <source>
        <dbReference type="Pfam" id="PF05532"/>
    </source>
</evidence>
<gene>
    <name evidence="4" type="ORF">Pla100_19300</name>
</gene>
<dbReference type="SUPFAM" id="SSF69047">
    <property type="entry name" value="Hypothetical protein YjbJ"/>
    <property type="match status" value="1"/>
</dbReference>